<sequence>MSQQQHSPGVPDSAHFIIYTARTTFSIERRFYYLDSGTSITPTQNTNSLIVQSIGTISKSPSESQRKHLRYNALVLQQASKRGHLVRESVRSALRAKSSARESEGLVYLIQVIPY</sequence>
<dbReference type="AlphaFoldDB" id="A0A6A6TFN8"/>
<evidence type="ECO:0000313" key="2">
    <source>
        <dbReference type="Proteomes" id="UP000799324"/>
    </source>
</evidence>
<proteinExistence type="predicted"/>
<dbReference type="PROSITE" id="PS50096">
    <property type="entry name" value="IQ"/>
    <property type="match status" value="1"/>
</dbReference>
<organism evidence="1 2">
    <name type="scientific">Lophiostoma macrostomum CBS 122681</name>
    <dbReference type="NCBI Taxonomy" id="1314788"/>
    <lineage>
        <taxon>Eukaryota</taxon>
        <taxon>Fungi</taxon>
        <taxon>Dikarya</taxon>
        <taxon>Ascomycota</taxon>
        <taxon>Pezizomycotina</taxon>
        <taxon>Dothideomycetes</taxon>
        <taxon>Pleosporomycetidae</taxon>
        <taxon>Pleosporales</taxon>
        <taxon>Lophiostomataceae</taxon>
        <taxon>Lophiostoma</taxon>
    </lineage>
</organism>
<dbReference type="Proteomes" id="UP000799324">
    <property type="component" value="Unassembled WGS sequence"/>
</dbReference>
<name>A0A6A6TFN8_9PLEO</name>
<evidence type="ECO:0000313" key="1">
    <source>
        <dbReference type="EMBL" id="KAF2657798.1"/>
    </source>
</evidence>
<accession>A0A6A6TFN8</accession>
<reference evidence="1" key="1">
    <citation type="journal article" date="2020" name="Stud. Mycol.">
        <title>101 Dothideomycetes genomes: a test case for predicting lifestyles and emergence of pathogens.</title>
        <authorList>
            <person name="Haridas S."/>
            <person name="Albert R."/>
            <person name="Binder M."/>
            <person name="Bloem J."/>
            <person name="Labutti K."/>
            <person name="Salamov A."/>
            <person name="Andreopoulos B."/>
            <person name="Baker S."/>
            <person name="Barry K."/>
            <person name="Bills G."/>
            <person name="Bluhm B."/>
            <person name="Cannon C."/>
            <person name="Castanera R."/>
            <person name="Culley D."/>
            <person name="Daum C."/>
            <person name="Ezra D."/>
            <person name="Gonzalez J."/>
            <person name="Henrissat B."/>
            <person name="Kuo A."/>
            <person name="Liang C."/>
            <person name="Lipzen A."/>
            <person name="Lutzoni F."/>
            <person name="Magnuson J."/>
            <person name="Mondo S."/>
            <person name="Nolan M."/>
            <person name="Ohm R."/>
            <person name="Pangilinan J."/>
            <person name="Park H.-J."/>
            <person name="Ramirez L."/>
            <person name="Alfaro M."/>
            <person name="Sun H."/>
            <person name="Tritt A."/>
            <person name="Yoshinaga Y."/>
            <person name="Zwiers L.-H."/>
            <person name="Turgeon B."/>
            <person name="Goodwin S."/>
            <person name="Spatafora J."/>
            <person name="Crous P."/>
            <person name="Grigoriev I."/>
        </authorList>
    </citation>
    <scope>NUCLEOTIDE SEQUENCE</scope>
    <source>
        <strain evidence="1">CBS 122681</strain>
    </source>
</reference>
<keyword evidence="2" id="KW-1185">Reference proteome</keyword>
<gene>
    <name evidence="1" type="ORF">K491DRAFT_311379</name>
</gene>
<protein>
    <submittedName>
        <fullName evidence="1">Uncharacterized protein</fullName>
    </submittedName>
</protein>
<dbReference type="EMBL" id="MU004321">
    <property type="protein sequence ID" value="KAF2657798.1"/>
    <property type="molecule type" value="Genomic_DNA"/>
</dbReference>